<dbReference type="AlphaFoldDB" id="Q10RF8"/>
<accession>Q10RF8</accession>
<feature type="region of interest" description="Disordered" evidence="1">
    <location>
        <begin position="111"/>
        <end position="131"/>
    </location>
</feature>
<feature type="region of interest" description="Disordered" evidence="1">
    <location>
        <begin position="27"/>
        <end position="74"/>
    </location>
</feature>
<feature type="compositionally biased region" description="Basic and acidic residues" evidence="1">
    <location>
        <begin position="58"/>
        <end position="74"/>
    </location>
</feature>
<gene>
    <name evidence="2" type="ordered locus">LOC_Os03g06480</name>
</gene>
<dbReference type="PANTHER" id="PTHR36138:SF12">
    <property type="entry name" value="OS11G0638500 PROTEIN"/>
    <property type="match status" value="1"/>
</dbReference>
<proteinExistence type="predicted"/>
<dbReference type="EMBL" id="DP000009">
    <property type="protein sequence ID" value="ABF94104.1"/>
    <property type="molecule type" value="Genomic_DNA"/>
</dbReference>
<reference evidence="2" key="2">
    <citation type="submission" date="2006-06" db="EMBL/GenBank/DDBJ databases">
        <authorList>
            <person name="Buell R."/>
            <person name="Wing R.A."/>
            <person name="McCombie W.A."/>
            <person name="Ouyang S."/>
        </authorList>
    </citation>
    <scope>NUCLEOTIDE SEQUENCE</scope>
</reference>
<sequence>MRRIPNPIFSGGRIWCTYIDADPRPVKPISSISDRERGISGGQIPAPSMDSPATNQSVEDKAPAIDPSERHPLEEDKASVMDLSGKGKALVVDPSDLGVCRTEVKIPASAVNPSGEGKAPMEKKKKKKTKTKMARFTQAQINNCMAFKEEMPDFDNMPSIIEILGDDLAKCSQEYIDELKAIDDSREEDKKFWIEMNRQIREEREGILNQYYTKGYAEYEVDDDEDEDEGNKGHARVAATSGRRRFRHGVALKKNQSGGGSIRKI</sequence>
<dbReference type="HOGENOM" id="CLU_091883_1_0_1"/>
<protein>
    <submittedName>
        <fullName evidence="2">Expressed protein</fullName>
    </submittedName>
</protein>
<dbReference type="KEGG" id="osa:4331700"/>
<dbReference type="OrthoDB" id="10282958at2759"/>
<reference evidence="2" key="1">
    <citation type="journal article" date="2005" name="Genome Res.">
        <title>Sequence, annotation, and analysis of synteny between rice chromosome 3 and diverged grass species.</title>
        <authorList>
            <consortium name="Rice Chromosome 3 Sequencing Consortium"/>
            <person name="Buell C.R."/>
            <person name="Yuan Q."/>
            <person name="Ouyang S."/>
            <person name="Liu J."/>
            <person name="Zhu W."/>
            <person name="Wang A."/>
            <person name="Maiti R."/>
            <person name="Haas B."/>
            <person name="Wortman J."/>
            <person name="Pertea M."/>
            <person name="Jones K.M."/>
            <person name="Kim M."/>
            <person name="Overton L."/>
            <person name="Tsitrin T."/>
            <person name="Fadrosh D."/>
            <person name="Bera J."/>
            <person name="Weaver B."/>
            <person name="Jin S."/>
            <person name="Johri S."/>
            <person name="Reardon M."/>
            <person name="Webb K."/>
            <person name="Hill J."/>
            <person name="Moffat K."/>
            <person name="Tallon L."/>
            <person name="Van Aken S."/>
            <person name="Lewis M."/>
            <person name="Utterback T."/>
            <person name="Feldblyum T."/>
            <person name="Zismann V."/>
            <person name="Iobst S."/>
            <person name="Hsiao J."/>
            <person name="de Vazeille A.R."/>
            <person name="Salzberg S.L."/>
            <person name="White O."/>
            <person name="Fraser C."/>
            <person name="Yu Y."/>
            <person name="Kim H."/>
            <person name="Rambo T."/>
            <person name="Currie J."/>
            <person name="Collura K."/>
            <person name="Kernodle-Thompson S."/>
            <person name="Wei F."/>
            <person name="Kudrna K."/>
            <person name="Ammiraju J.S."/>
            <person name="Luo M."/>
            <person name="Goicoechea J.L."/>
            <person name="Wing R.A."/>
            <person name="Henry D."/>
            <person name="Oates R."/>
            <person name="Palmer M."/>
            <person name="Pries G."/>
            <person name="Saski C."/>
            <person name="Simmons J."/>
            <person name="Soderlund C."/>
            <person name="Nelson W."/>
            <person name="de la Bastide M."/>
            <person name="Spiegel L."/>
            <person name="Nascimento L."/>
            <person name="Huang E."/>
            <person name="Preston R."/>
            <person name="Zutavern T."/>
            <person name="Palmer L."/>
            <person name="O'Shaughnessy A."/>
            <person name="Dike S."/>
            <person name="McCombie W.R."/>
            <person name="Minx P."/>
            <person name="Cordum H."/>
            <person name="Wilson R."/>
            <person name="Jin W."/>
            <person name="Lee H.R."/>
            <person name="Jiang J."/>
            <person name="Jackson S."/>
        </authorList>
    </citation>
    <scope>NUCLEOTIDE SEQUENCE [LARGE SCALE GENOMIC DNA]</scope>
</reference>
<organism evidence="2">
    <name type="scientific">Oryza sativa subsp. japonica</name>
    <name type="common">Rice</name>
    <dbReference type="NCBI Taxonomy" id="39947"/>
    <lineage>
        <taxon>Eukaryota</taxon>
        <taxon>Viridiplantae</taxon>
        <taxon>Streptophyta</taxon>
        <taxon>Embryophyta</taxon>
        <taxon>Tracheophyta</taxon>
        <taxon>Spermatophyta</taxon>
        <taxon>Magnoliopsida</taxon>
        <taxon>Liliopsida</taxon>
        <taxon>Poales</taxon>
        <taxon>Poaceae</taxon>
        <taxon>BOP clade</taxon>
        <taxon>Oryzoideae</taxon>
        <taxon>Oryzeae</taxon>
        <taxon>Oryzinae</taxon>
        <taxon>Oryza</taxon>
        <taxon>Oryza sativa</taxon>
    </lineage>
</organism>
<evidence type="ECO:0000256" key="1">
    <source>
        <dbReference type="SAM" id="MobiDB-lite"/>
    </source>
</evidence>
<evidence type="ECO:0000313" key="2">
    <source>
        <dbReference type="EMBL" id="ABF94104.1"/>
    </source>
</evidence>
<dbReference type="PANTHER" id="PTHR36138">
    <property type="entry name" value="EXPRESSED PROTEIN-RELATED"/>
    <property type="match status" value="1"/>
</dbReference>
<name>Q10RF8_ORYSJ</name>